<dbReference type="Gene3D" id="1.20.1060.10">
    <property type="entry name" value="Taq DNA Polymerase, Chain T, domain 4"/>
    <property type="match status" value="1"/>
</dbReference>
<dbReference type="EC" id="2.7.7.7" evidence="2"/>
<evidence type="ECO:0000256" key="14">
    <source>
        <dbReference type="ARBA" id="ARBA00049244"/>
    </source>
</evidence>
<evidence type="ECO:0000256" key="8">
    <source>
        <dbReference type="ARBA" id="ARBA00022801"/>
    </source>
</evidence>
<dbReference type="GO" id="GO:0003887">
    <property type="term" value="F:DNA-directed DNA polymerase activity"/>
    <property type="evidence" value="ECO:0007669"/>
    <property type="project" value="UniProtKB-KW"/>
</dbReference>
<evidence type="ECO:0000256" key="5">
    <source>
        <dbReference type="ARBA" id="ARBA00022705"/>
    </source>
</evidence>
<feature type="region of interest" description="Disordered" evidence="16">
    <location>
        <begin position="252"/>
        <end position="273"/>
    </location>
</feature>
<dbReference type="FunFam" id="3.30.420.10:FF:000051">
    <property type="entry name" value="DNA polymerase I"/>
    <property type="match status" value="1"/>
</dbReference>
<dbReference type="InterPro" id="IPR001098">
    <property type="entry name" value="DNA-dir_DNA_pol_A_palm_dom"/>
</dbReference>
<evidence type="ECO:0000256" key="11">
    <source>
        <dbReference type="ARBA" id="ARBA00022946"/>
    </source>
</evidence>
<dbReference type="Pfam" id="PF00476">
    <property type="entry name" value="DNA_pol_A"/>
    <property type="match status" value="2"/>
</dbReference>
<dbReference type="CDD" id="cd08640">
    <property type="entry name" value="DNA_pol_A_plastid_like"/>
    <property type="match status" value="1"/>
</dbReference>
<evidence type="ECO:0000256" key="13">
    <source>
        <dbReference type="ARBA" id="ARBA00023204"/>
    </source>
</evidence>
<dbReference type="InterPro" id="IPR043502">
    <property type="entry name" value="DNA/RNA_pol_sf"/>
</dbReference>
<reference evidence="18 19" key="1">
    <citation type="journal article" date="2023" name="BMC Biotechnol.">
        <title>Vitis rotundifolia cv Carlos genome sequencing.</title>
        <authorList>
            <person name="Huff M."/>
            <person name="Hulse-Kemp A."/>
            <person name="Scheffler B."/>
            <person name="Youngblood R."/>
            <person name="Simpson S."/>
            <person name="Babiker E."/>
            <person name="Staton M."/>
        </authorList>
    </citation>
    <scope>NUCLEOTIDE SEQUENCE [LARGE SCALE GENOMIC DNA]</scope>
    <source>
        <tissue evidence="18">Leaf</tissue>
    </source>
</reference>
<keyword evidence="4" id="KW-0548">Nucleotidyltransferase</keyword>
<keyword evidence="12" id="KW-0238">DNA-binding</keyword>
<dbReference type="GO" id="GO:0006264">
    <property type="term" value="P:mitochondrial DNA replication"/>
    <property type="evidence" value="ECO:0007669"/>
    <property type="project" value="UniProtKB-ARBA"/>
</dbReference>
<evidence type="ECO:0000256" key="6">
    <source>
        <dbReference type="ARBA" id="ARBA00022722"/>
    </source>
</evidence>
<evidence type="ECO:0000256" key="16">
    <source>
        <dbReference type="SAM" id="MobiDB-lite"/>
    </source>
</evidence>
<proteinExistence type="inferred from homology"/>
<accession>A0AA38YJ60</accession>
<dbReference type="GO" id="GO:0008408">
    <property type="term" value="F:3'-5' exonuclease activity"/>
    <property type="evidence" value="ECO:0007669"/>
    <property type="project" value="InterPro"/>
</dbReference>
<evidence type="ECO:0000259" key="17">
    <source>
        <dbReference type="SMART" id="SM00482"/>
    </source>
</evidence>
<keyword evidence="13" id="KW-0234">DNA repair</keyword>
<dbReference type="InterPro" id="IPR002562">
    <property type="entry name" value="3'-5'_exonuclease_dom"/>
</dbReference>
<dbReference type="Gene3D" id="3.30.70.370">
    <property type="match status" value="1"/>
</dbReference>
<dbReference type="GO" id="GO:0005739">
    <property type="term" value="C:mitochondrion"/>
    <property type="evidence" value="ECO:0007669"/>
    <property type="project" value="UniProtKB-ARBA"/>
</dbReference>
<dbReference type="SMART" id="SM00482">
    <property type="entry name" value="POLAc"/>
    <property type="match status" value="1"/>
</dbReference>
<evidence type="ECO:0000256" key="9">
    <source>
        <dbReference type="ARBA" id="ARBA00022839"/>
    </source>
</evidence>
<dbReference type="GO" id="GO:0009507">
    <property type="term" value="C:chloroplast"/>
    <property type="evidence" value="ECO:0007669"/>
    <property type="project" value="UniProtKB-ARBA"/>
</dbReference>
<dbReference type="PANTHER" id="PTHR10133:SF27">
    <property type="entry name" value="DNA POLYMERASE NU"/>
    <property type="match status" value="1"/>
</dbReference>
<keyword evidence="6" id="KW-0540">Nuclease</keyword>
<dbReference type="Gene3D" id="1.10.150.20">
    <property type="entry name" value="5' to 3' exonuclease, C-terminal subdomain"/>
    <property type="match status" value="1"/>
</dbReference>
<dbReference type="SUPFAM" id="SSF56672">
    <property type="entry name" value="DNA/RNA polymerases"/>
    <property type="match status" value="1"/>
</dbReference>
<evidence type="ECO:0000256" key="12">
    <source>
        <dbReference type="ARBA" id="ARBA00023125"/>
    </source>
</evidence>
<evidence type="ECO:0000256" key="3">
    <source>
        <dbReference type="ARBA" id="ARBA00022679"/>
    </source>
</evidence>
<dbReference type="GO" id="GO:0003677">
    <property type="term" value="F:DNA binding"/>
    <property type="evidence" value="ECO:0007669"/>
    <property type="project" value="UniProtKB-KW"/>
</dbReference>
<dbReference type="AlphaFoldDB" id="A0AA38YJ60"/>
<dbReference type="Proteomes" id="UP001168098">
    <property type="component" value="Unassembled WGS sequence"/>
</dbReference>
<keyword evidence="10" id="KW-0239">DNA-directed DNA polymerase</keyword>
<evidence type="ECO:0000313" key="18">
    <source>
        <dbReference type="EMBL" id="KAJ9671391.1"/>
    </source>
</evidence>
<protein>
    <recommendedName>
        <fullName evidence="2">DNA-directed DNA polymerase</fullName>
        <ecNumber evidence="2">2.7.7.7</ecNumber>
    </recommendedName>
    <alternativeName>
        <fullName evidence="15">DNA polymerase PolI-like B</fullName>
    </alternativeName>
</protein>
<name>A0AA38YJ60_VITRO</name>
<comment type="caution">
    <text evidence="18">The sequence shown here is derived from an EMBL/GenBank/DDBJ whole genome shotgun (WGS) entry which is preliminary data.</text>
</comment>
<evidence type="ECO:0000256" key="15">
    <source>
        <dbReference type="ARBA" id="ARBA00079253"/>
    </source>
</evidence>
<evidence type="ECO:0000313" key="19">
    <source>
        <dbReference type="Proteomes" id="UP001168098"/>
    </source>
</evidence>
<keyword evidence="11" id="KW-0809">Transit peptide</keyword>
<dbReference type="Gene3D" id="3.30.420.10">
    <property type="entry name" value="Ribonuclease H-like superfamily/Ribonuclease H"/>
    <property type="match status" value="1"/>
</dbReference>
<sequence>MRGAALAGSCRRCCNISMGEVHPLRGANGTLPGVIVFNNKLQRGQSLSYCRRPFIQLKKNGEANCCRSPRHTKHAIRFFSSSVLILPRYPNWICAERKCFTRGLVNLQHLHGPVEPEVGFIPPRGAVGFSATSGVTRCSNPGSIWIEEANKLVEIKRQISQDGKAYVRSNMFTKYSSSNSNGITRKGNLRSSVGQGCIDHGQLKAQTHGLLYKSSVQEQMFAGDIGCETMTSDCASNVLAYPEKIQAGNKNISRNNVNSTAPHHSRKVVQSNGSLSMKPLEDREEANFIFSQDRAADAIENDKSNERSIIPATGTHAFSQLEACRKLSKIYEKVLIVDDIYVAKKIVRKLTTQYKHLIHACDTEVANIDVKRETPVDHGEIICFSIYSGPEADFGNGKSCIWVDVLDGGGRDLLVEFAPFFEDPSIQKVWHNYSFDNHVIENYDLKVSGFHADTMHMARLWDSSRRAVGGYSLEALTRDSKVMSGAHMSNGEELIGKVSMKTIFGKKKLKKDGTEGKIITIAPVEVLQREDRKPWISYSALDSMSTLKLYESMKNKLLDKEWLLDGTHKGCMFDFYQKYWRPFGELLVQMETEGMLVDRAYLSKVEKVAKAEEQVAANRFRNWASEHCPDAKYMNVGSDTQLRQLLFGGVANRKDPNEYLPMEKTFKIPNVDKVIEEGKKAPTKFRNITLSSFDVEIPIEMCTASGWPSVSGDALKTLAGKVSADFDFIDDAECDVETTAIEKIDEVPGTQGPKESEDTDISAYGTAYAAFGEGQEGRKACHAIAALCEVCSINSLISNFILPLQDGQISGKNGRIHCSLNINTETGRLSARRPNLQNQPALEKDRYKIRQAFIAAPGNSLIVADYGQLELRILAHLANCKSMLDAFKAGGDFHSRTAMNMYPHIREAVEKREVCLEWHPQPGEDKPPVPLLKDAFGSERRKAKMLNFSIAYGKTAVGLARDWKVSVKEARETVERWYKERKEVLAWQEKRKKEATTLKYVCTLLGRARSFPSVHHATASQRGHIERAAINTPVQGSAADVAMCAMLEISRNARLKELGWKLLLQVHDEVILEGPTESAEVAKAIVVECMEKPFEGKNILSVDLAVDAKCAQNWYSAK</sequence>
<keyword evidence="19" id="KW-1185">Reference proteome</keyword>
<dbReference type="PRINTS" id="PR00868">
    <property type="entry name" value="DNAPOLI"/>
</dbReference>
<keyword evidence="9" id="KW-0269">Exonuclease</keyword>
<comment type="similarity">
    <text evidence="1">Belongs to the DNA polymerase type-A family.</text>
</comment>
<dbReference type="GO" id="GO:0006302">
    <property type="term" value="P:double-strand break repair"/>
    <property type="evidence" value="ECO:0007669"/>
    <property type="project" value="TreeGrafter"/>
</dbReference>
<dbReference type="SUPFAM" id="SSF53098">
    <property type="entry name" value="Ribonuclease H-like"/>
    <property type="match status" value="1"/>
</dbReference>
<comment type="catalytic activity">
    <reaction evidence="14">
        <text>DNA(n) + a 2'-deoxyribonucleoside 5'-triphosphate = DNA(n+1) + diphosphate</text>
        <dbReference type="Rhea" id="RHEA:22508"/>
        <dbReference type="Rhea" id="RHEA-COMP:17339"/>
        <dbReference type="Rhea" id="RHEA-COMP:17340"/>
        <dbReference type="ChEBI" id="CHEBI:33019"/>
        <dbReference type="ChEBI" id="CHEBI:61560"/>
        <dbReference type="ChEBI" id="CHEBI:173112"/>
        <dbReference type="EC" id="2.7.7.7"/>
    </reaction>
</comment>
<gene>
    <name evidence="18" type="ORF">PVL29_025204</name>
</gene>
<dbReference type="CDD" id="cd06139">
    <property type="entry name" value="DNA_polA_I_Ecoli_like_exo"/>
    <property type="match status" value="1"/>
</dbReference>
<keyword evidence="3" id="KW-0808">Transferase</keyword>
<evidence type="ECO:0000256" key="4">
    <source>
        <dbReference type="ARBA" id="ARBA00022695"/>
    </source>
</evidence>
<feature type="domain" description="DNA-directed DNA polymerase family A palm" evidence="17">
    <location>
        <begin position="848"/>
        <end position="1078"/>
    </location>
</feature>
<keyword evidence="5" id="KW-0235">DNA replication</keyword>
<keyword evidence="8" id="KW-0378">Hydrolase</keyword>
<evidence type="ECO:0000256" key="1">
    <source>
        <dbReference type="ARBA" id="ARBA00007705"/>
    </source>
</evidence>
<dbReference type="GO" id="GO:0033259">
    <property type="term" value="P:plastid DNA replication"/>
    <property type="evidence" value="ECO:0007669"/>
    <property type="project" value="UniProtKB-ARBA"/>
</dbReference>
<keyword evidence="7" id="KW-0227">DNA damage</keyword>
<dbReference type="InterPro" id="IPR012337">
    <property type="entry name" value="RNaseH-like_sf"/>
</dbReference>
<evidence type="ECO:0000256" key="7">
    <source>
        <dbReference type="ARBA" id="ARBA00022763"/>
    </source>
</evidence>
<evidence type="ECO:0000256" key="10">
    <source>
        <dbReference type="ARBA" id="ARBA00022932"/>
    </source>
</evidence>
<dbReference type="InterPro" id="IPR036397">
    <property type="entry name" value="RNaseH_sf"/>
</dbReference>
<dbReference type="PANTHER" id="PTHR10133">
    <property type="entry name" value="DNA POLYMERASE I"/>
    <property type="match status" value="1"/>
</dbReference>
<dbReference type="InterPro" id="IPR002298">
    <property type="entry name" value="DNA_polymerase_A"/>
</dbReference>
<dbReference type="EMBL" id="JARBHA010000019">
    <property type="protein sequence ID" value="KAJ9671391.1"/>
    <property type="molecule type" value="Genomic_DNA"/>
</dbReference>
<evidence type="ECO:0000256" key="2">
    <source>
        <dbReference type="ARBA" id="ARBA00012417"/>
    </source>
</evidence>
<dbReference type="Pfam" id="PF01612">
    <property type="entry name" value="DNA_pol_A_exo1"/>
    <property type="match status" value="1"/>
</dbReference>
<dbReference type="FunFam" id="1.10.150.20:FF:000034">
    <property type="entry name" value="DNA polymerase I"/>
    <property type="match status" value="1"/>
</dbReference>
<organism evidence="18 19">
    <name type="scientific">Vitis rotundifolia</name>
    <name type="common">Muscadine grape</name>
    <dbReference type="NCBI Taxonomy" id="103349"/>
    <lineage>
        <taxon>Eukaryota</taxon>
        <taxon>Viridiplantae</taxon>
        <taxon>Streptophyta</taxon>
        <taxon>Embryophyta</taxon>
        <taxon>Tracheophyta</taxon>
        <taxon>Spermatophyta</taxon>
        <taxon>Magnoliopsida</taxon>
        <taxon>eudicotyledons</taxon>
        <taxon>Gunneridae</taxon>
        <taxon>Pentapetalae</taxon>
        <taxon>rosids</taxon>
        <taxon>Vitales</taxon>
        <taxon>Vitaceae</taxon>
        <taxon>Viteae</taxon>
        <taxon>Vitis</taxon>
    </lineage>
</organism>